<dbReference type="Proteomes" id="UP000008068">
    <property type="component" value="Unassembled WGS sequence"/>
</dbReference>
<dbReference type="EMBL" id="GL379820">
    <property type="protein sequence ID" value="EGT47575.1"/>
    <property type="molecule type" value="Genomic_DNA"/>
</dbReference>
<dbReference type="HOGENOM" id="CLU_2401599_0_0_1"/>
<accession>G0MY79</accession>
<reference evidence="2" key="1">
    <citation type="submission" date="2011-07" db="EMBL/GenBank/DDBJ databases">
        <authorList>
            <consortium name="Caenorhabditis brenneri Sequencing and Analysis Consortium"/>
            <person name="Wilson R.K."/>
        </authorList>
    </citation>
    <scope>NUCLEOTIDE SEQUENCE [LARGE SCALE GENOMIC DNA]</scope>
    <source>
        <strain evidence="2">PB2801</strain>
    </source>
</reference>
<evidence type="ECO:0000313" key="1">
    <source>
        <dbReference type="EMBL" id="EGT47575.1"/>
    </source>
</evidence>
<dbReference type="InParanoid" id="G0MY79"/>
<sequence>MDPNEGQLPNRTTVLPLHLFVFDALLQFTENKVRDPTLAPEIVEMLWEQIRLLRLLLVVGVQPWTPENGELAGEIAAAFRQLQRETDRLQNNN</sequence>
<dbReference type="AlphaFoldDB" id="G0MY79"/>
<name>G0MY79_CAEBE</name>
<protein>
    <submittedName>
        <fullName evidence="1">Uncharacterized protein</fullName>
    </submittedName>
</protein>
<evidence type="ECO:0000313" key="2">
    <source>
        <dbReference type="Proteomes" id="UP000008068"/>
    </source>
</evidence>
<organism evidence="2">
    <name type="scientific">Caenorhabditis brenneri</name>
    <name type="common">Nematode worm</name>
    <dbReference type="NCBI Taxonomy" id="135651"/>
    <lineage>
        <taxon>Eukaryota</taxon>
        <taxon>Metazoa</taxon>
        <taxon>Ecdysozoa</taxon>
        <taxon>Nematoda</taxon>
        <taxon>Chromadorea</taxon>
        <taxon>Rhabditida</taxon>
        <taxon>Rhabditina</taxon>
        <taxon>Rhabditomorpha</taxon>
        <taxon>Rhabditoidea</taxon>
        <taxon>Rhabditidae</taxon>
        <taxon>Peloderinae</taxon>
        <taxon>Caenorhabditis</taxon>
    </lineage>
</organism>
<keyword evidence="2" id="KW-1185">Reference proteome</keyword>
<proteinExistence type="predicted"/>
<gene>
    <name evidence="1" type="ORF">CAEBREN_08380</name>
</gene>